<feature type="signal peptide" evidence="5">
    <location>
        <begin position="1"/>
        <end position="18"/>
    </location>
</feature>
<evidence type="ECO:0000256" key="2">
    <source>
        <dbReference type="ARBA" id="ARBA00022833"/>
    </source>
</evidence>
<dbReference type="InterPro" id="IPR015304">
    <property type="entry name" value="ZinT_dom"/>
</dbReference>
<name>A0A1Y1V0W9_9FUNG</name>
<keyword evidence="1 5" id="KW-0732">Signal</keyword>
<keyword evidence="8" id="KW-1185">Reference proteome</keyword>
<feature type="compositionally biased region" description="Basic and acidic residues" evidence="3">
    <location>
        <begin position="310"/>
        <end position="326"/>
    </location>
</feature>
<dbReference type="Pfam" id="PF09223">
    <property type="entry name" value="ZinT"/>
    <property type="match status" value="1"/>
</dbReference>
<dbReference type="AlphaFoldDB" id="A0A1Y1V0W9"/>
<feature type="region of interest" description="Disordered" evidence="3">
    <location>
        <begin position="307"/>
        <end position="326"/>
    </location>
</feature>
<accession>A0A1Y1V0W9</accession>
<gene>
    <name evidence="7" type="ORF">BCR36DRAFT_406584</name>
</gene>
<dbReference type="GO" id="GO:0008270">
    <property type="term" value="F:zinc ion binding"/>
    <property type="evidence" value="ECO:0007669"/>
    <property type="project" value="InterPro"/>
</dbReference>
<organism evidence="7 8">
    <name type="scientific">Piromyces finnis</name>
    <dbReference type="NCBI Taxonomy" id="1754191"/>
    <lineage>
        <taxon>Eukaryota</taxon>
        <taxon>Fungi</taxon>
        <taxon>Fungi incertae sedis</taxon>
        <taxon>Chytridiomycota</taxon>
        <taxon>Chytridiomycota incertae sedis</taxon>
        <taxon>Neocallimastigomycetes</taxon>
        <taxon>Neocallimastigales</taxon>
        <taxon>Neocallimastigaceae</taxon>
        <taxon>Piromyces</taxon>
    </lineage>
</organism>
<sequence length="411" mass="46535">MKFKLLSGLLIAINAVLAHSSNCTSELEKYNTCISSIDSKLLTSENGNDIQTLCNKFKSKDCNSFIADAINTSSECDIKNDEEKKDALTILNMRIAYLKYCATDSNGSICPISGHLLEDFGVEEVHNHDHGNSVSTFKDEEVKDRQLSDWEGDWKSPYQLVLSGQLDPAFEAKAKDKGDKTAAEYKDYYEKGYKSNISRVIIKDNRITFVYDDGKIASSEYEHKGPFIVDWSGGTRGVLYQFVAKDKNSGAPIYVEFNDHMIAPAKAAHFHLRSSSTSWDDIDLENNWPTFFPESSSVEDIIADLSGTTHSHDENDHDHSHSDEDHEHEFYHELTDDCKITECNKRFLSLVELLKLTGSSEVKDWEEFTNYYKKKDCDAIHTLAEKSGSMTSIKITYSFIFAILLSIIYLF</sequence>
<keyword evidence="4" id="KW-0472">Membrane</keyword>
<dbReference type="InterPro" id="IPR012674">
    <property type="entry name" value="Calycin"/>
</dbReference>
<evidence type="ECO:0000313" key="7">
    <source>
        <dbReference type="EMBL" id="ORX43979.1"/>
    </source>
</evidence>
<proteinExistence type="predicted"/>
<evidence type="ECO:0000256" key="1">
    <source>
        <dbReference type="ARBA" id="ARBA00022729"/>
    </source>
</evidence>
<comment type="caution">
    <text evidence="7">The sequence shown here is derived from an EMBL/GenBank/DDBJ whole genome shotgun (WGS) entry which is preliminary data.</text>
</comment>
<dbReference type="Gene3D" id="2.40.128.20">
    <property type="match status" value="1"/>
</dbReference>
<protein>
    <submittedName>
        <fullName evidence="7">YodA-domain-containing protein</fullName>
    </submittedName>
</protein>
<evidence type="ECO:0000256" key="3">
    <source>
        <dbReference type="SAM" id="MobiDB-lite"/>
    </source>
</evidence>
<feature type="domain" description="ZinT" evidence="6">
    <location>
        <begin position="135"/>
        <end position="305"/>
    </location>
</feature>
<dbReference type="SUPFAM" id="SSF50814">
    <property type="entry name" value="Lipocalins"/>
    <property type="match status" value="1"/>
</dbReference>
<reference evidence="7 8" key="2">
    <citation type="submission" date="2016-08" db="EMBL/GenBank/DDBJ databases">
        <title>Pervasive Adenine N6-methylation of Active Genes in Fungi.</title>
        <authorList>
            <consortium name="DOE Joint Genome Institute"/>
            <person name="Mondo S.J."/>
            <person name="Dannebaum R.O."/>
            <person name="Kuo R.C."/>
            <person name="Labutti K."/>
            <person name="Haridas S."/>
            <person name="Kuo A."/>
            <person name="Salamov A."/>
            <person name="Ahrendt S.R."/>
            <person name="Lipzen A."/>
            <person name="Sullivan W."/>
            <person name="Andreopoulos W.B."/>
            <person name="Clum A."/>
            <person name="Lindquist E."/>
            <person name="Daum C."/>
            <person name="Ramamoorthy G.K."/>
            <person name="Gryganskyi A."/>
            <person name="Culley D."/>
            <person name="Magnuson J.K."/>
            <person name="James T.Y."/>
            <person name="O'Malley M.A."/>
            <person name="Stajich J.E."/>
            <person name="Spatafora J.W."/>
            <person name="Visel A."/>
            <person name="Grigoriev I.V."/>
        </authorList>
    </citation>
    <scope>NUCLEOTIDE SEQUENCE [LARGE SCALE GENOMIC DNA]</scope>
    <source>
        <strain evidence="8">finn</strain>
    </source>
</reference>
<evidence type="ECO:0000259" key="6">
    <source>
        <dbReference type="Pfam" id="PF09223"/>
    </source>
</evidence>
<evidence type="ECO:0000256" key="5">
    <source>
        <dbReference type="SAM" id="SignalP"/>
    </source>
</evidence>
<feature type="transmembrane region" description="Helical" evidence="4">
    <location>
        <begin position="392"/>
        <end position="410"/>
    </location>
</feature>
<dbReference type="EMBL" id="MCFH01000049">
    <property type="protein sequence ID" value="ORX43979.1"/>
    <property type="molecule type" value="Genomic_DNA"/>
</dbReference>
<dbReference type="Proteomes" id="UP000193719">
    <property type="component" value="Unassembled WGS sequence"/>
</dbReference>
<dbReference type="OrthoDB" id="2127568at2759"/>
<keyword evidence="4" id="KW-0812">Transmembrane</keyword>
<evidence type="ECO:0000256" key="4">
    <source>
        <dbReference type="SAM" id="Phobius"/>
    </source>
</evidence>
<reference evidence="7 8" key="1">
    <citation type="submission" date="2016-08" db="EMBL/GenBank/DDBJ databases">
        <title>Genomes of anaerobic fungi encode conserved fungal cellulosomes for biomass hydrolysis.</title>
        <authorList>
            <consortium name="DOE Joint Genome Institute"/>
            <person name="Haitjema C.H."/>
            <person name="Gilmore S.P."/>
            <person name="Henske J.K."/>
            <person name="Solomon K.V."/>
            <person name="De Groot R."/>
            <person name="Kuo A."/>
            <person name="Mondo S.J."/>
            <person name="Salamov A.A."/>
            <person name="Labutti K."/>
            <person name="Zhao Z."/>
            <person name="Chiniquy J."/>
            <person name="Barry K."/>
            <person name="Brewer H.M."/>
            <person name="Purvine S.O."/>
            <person name="Wright A.T."/>
            <person name="Boxma B."/>
            <person name="Van Alen T."/>
            <person name="Hackstein J.H."/>
            <person name="Baker S.E."/>
            <person name="Grigoriev I.V."/>
            <person name="O'Malley M.A."/>
        </authorList>
    </citation>
    <scope>NUCLEOTIDE SEQUENCE [LARGE SCALE GENOMIC DNA]</scope>
    <source>
        <strain evidence="8">finn</strain>
    </source>
</reference>
<evidence type="ECO:0000313" key="8">
    <source>
        <dbReference type="Proteomes" id="UP000193719"/>
    </source>
</evidence>
<keyword evidence="4" id="KW-1133">Transmembrane helix</keyword>
<keyword evidence="2" id="KW-0862">Zinc</keyword>
<feature type="chain" id="PRO_5013322239" evidence="5">
    <location>
        <begin position="19"/>
        <end position="411"/>
    </location>
</feature>